<gene>
    <name evidence="1" type="ORF">MLD38_014334</name>
</gene>
<comment type="caution">
    <text evidence="1">The sequence shown here is derived from an EMBL/GenBank/DDBJ whole genome shotgun (WGS) entry which is preliminary data.</text>
</comment>
<name>A0ACB9RCE6_9MYRT</name>
<keyword evidence="2" id="KW-1185">Reference proteome</keyword>
<dbReference type="EMBL" id="CM042883">
    <property type="protein sequence ID" value="KAI4376588.1"/>
    <property type="molecule type" value="Genomic_DNA"/>
</dbReference>
<organism evidence="1 2">
    <name type="scientific">Melastoma candidum</name>
    <dbReference type="NCBI Taxonomy" id="119954"/>
    <lineage>
        <taxon>Eukaryota</taxon>
        <taxon>Viridiplantae</taxon>
        <taxon>Streptophyta</taxon>
        <taxon>Embryophyta</taxon>
        <taxon>Tracheophyta</taxon>
        <taxon>Spermatophyta</taxon>
        <taxon>Magnoliopsida</taxon>
        <taxon>eudicotyledons</taxon>
        <taxon>Gunneridae</taxon>
        <taxon>Pentapetalae</taxon>
        <taxon>rosids</taxon>
        <taxon>malvids</taxon>
        <taxon>Myrtales</taxon>
        <taxon>Melastomataceae</taxon>
        <taxon>Melastomatoideae</taxon>
        <taxon>Melastomateae</taxon>
        <taxon>Melastoma</taxon>
    </lineage>
</organism>
<evidence type="ECO:0000313" key="1">
    <source>
        <dbReference type="EMBL" id="KAI4376588.1"/>
    </source>
</evidence>
<protein>
    <submittedName>
        <fullName evidence="1">Uncharacterized protein</fullName>
    </submittedName>
</protein>
<reference evidence="2" key="1">
    <citation type="journal article" date="2023" name="Front. Plant Sci.">
        <title>Chromosomal-level genome assembly of Melastoma candidum provides insights into trichome evolution.</title>
        <authorList>
            <person name="Zhong Y."/>
            <person name="Wu W."/>
            <person name="Sun C."/>
            <person name="Zou P."/>
            <person name="Liu Y."/>
            <person name="Dai S."/>
            <person name="Zhou R."/>
        </authorList>
    </citation>
    <scope>NUCLEOTIDE SEQUENCE [LARGE SCALE GENOMIC DNA]</scope>
</reference>
<dbReference type="Proteomes" id="UP001057402">
    <property type="component" value="Chromosome 4"/>
</dbReference>
<evidence type="ECO:0000313" key="2">
    <source>
        <dbReference type="Proteomes" id="UP001057402"/>
    </source>
</evidence>
<sequence length="426" mass="48264">MMILPLIPLFFMSSLFKIEAQSPDDQANFNPQDAVTNFQPSLAVVIGILSIMFLITFILLVYAKFCHRDRSSGHRGTGDTENPTVAVRSRSTRFSGIDKTVIESLPFFRFSSLKGLRQGLECVVCLSKFEDVETLRLLPKCKHAFHIDCIDHWLEKHSSCPLCRRKVSTEDMAMFACSSSMRVIDQGAGDGPGFEVFIEREESSLFGGFGSSFRRIFRGNGNDSNVNNGMNDGERRETGEIREQEELEYHRFNHKIVVSGAMINPRWSNLTTSDLVYLSKEMTNFTGIHQLSKLQPKANPDDTVANLQSDSSNVIAKIKEEMERKRTFENRLSSSISNATLIPPTTRTEEGNTFGGGSKAVSTANRRVVSEITAVSRFEENAEDSARDERMRRIWLPIASRTIHWFANRERNPHHDDHRHHQPLQS</sequence>
<proteinExistence type="predicted"/>
<accession>A0ACB9RCE6</accession>